<protein>
    <submittedName>
        <fullName evidence="3">PrsW family intramembrane metalloprotease</fullName>
    </submittedName>
</protein>
<feature type="transmembrane region" description="Helical" evidence="2">
    <location>
        <begin position="171"/>
        <end position="195"/>
    </location>
</feature>
<keyword evidence="3" id="KW-0378">Hydrolase</keyword>
<feature type="region of interest" description="Disordered" evidence="1">
    <location>
        <begin position="354"/>
        <end position="407"/>
    </location>
</feature>
<comment type="caution">
    <text evidence="3">The sequence shown here is derived from an EMBL/GenBank/DDBJ whole genome shotgun (WGS) entry which is preliminary data.</text>
</comment>
<name>A0AAV3UM40_9EURY</name>
<evidence type="ECO:0000256" key="1">
    <source>
        <dbReference type="SAM" id="MobiDB-lite"/>
    </source>
</evidence>
<feature type="transmembrane region" description="Helical" evidence="2">
    <location>
        <begin position="37"/>
        <end position="61"/>
    </location>
</feature>
<keyword evidence="3" id="KW-0482">Metalloprotease</keyword>
<feature type="transmembrane region" description="Helical" evidence="2">
    <location>
        <begin position="249"/>
        <end position="279"/>
    </location>
</feature>
<evidence type="ECO:0000313" key="3">
    <source>
        <dbReference type="EMBL" id="GAA5058133.1"/>
    </source>
</evidence>
<feature type="transmembrane region" description="Helical" evidence="2">
    <location>
        <begin position="105"/>
        <end position="124"/>
    </location>
</feature>
<feature type="compositionally biased region" description="Basic and acidic residues" evidence="1">
    <location>
        <begin position="354"/>
        <end position="363"/>
    </location>
</feature>
<proteinExistence type="predicted"/>
<dbReference type="Pfam" id="PF13367">
    <property type="entry name" value="PrsW-protease"/>
    <property type="match status" value="1"/>
</dbReference>
<dbReference type="GeneID" id="68614042"/>
<gene>
    <name evidence="3" type="ORF">GCM10025751_40790</name>
</gene>
<keyword evidence="3" id="KW-0645">Protease</keyword>
<dbReference type="RefSeq" id="WP_227773813.1">
    <property type="nucleotide sequence ID" value="NZ_BAABKX010000015.1"/>
</dbReference>
<dbReference type="PANTHER" id="PTHR36844:SF1">
    <property type="entry name" value="PROTEASE PRSW"/>
    <property type="match status" value="1"/>
</dbReference>
<reference evidence="3 4" key="1">
    <citation type="journal article" date="2019" name="Int. J. Syst. Evol. Microbiol.">
        <title>The Global Catalogue of Microorganisms (GCM) 10K type strain sequencing project: providing services to taxonomists for standard genome sequencing and annotation.</title>
        <authorList>
            <consortium name="The Broad Institute Genomics Platform"/>
            <consortium name="The Broad Institute Genome Sequencing Center for Infectious Disease"/>
            <person name="Wu L."/>
            <person name="Ma J."/>
        </authorList>
    </citation>
    <scope>NUCLEOTIDE SEQUENCE [LARGE SCALE GENOMIC DNA]</scope>
    <source>
        <strain evidence="3 4">JCM 17504</strain>
    </source>
</reference>
<dbReference type="Proteomes" id="UP001501729">
    <property type="component" value="Unassembled WGS sequence"/>
</dbReference>
<evidence type="ECO:0000256" key="2">
    <source>
        <dbReference type="SAM" id="Phobius"/>
    </source>
</evidence>
<keyword evidence="2" id="KW-1133">Transmembrane helix</keyword>
<feature type="transmembrane region" description="Helical" evidence="2">
    <location>
        <begin position="73"/>
        <end position="93"/>
    </location>
</feature>
<dbReference type="PANTHER" id="PTHR36844">
    <property type="entry name" value="PROTEASE PRSW"/>
    <property type="match status" value="1"/>
</dbReference>
<feature type="transmembrane region" description="Helical" evidence="2">
    <location>
        <begin position="285"/>
        <end position="304"/>
    </location>
</feature>
<keyword evidence="4" id="KW-1185">Reference proteome</keyword>
<sequence>MDENRDPVARGTDESVDLYDIATWEERSRLDWFAAKFYGILVVSARAFIILLAIAILLLQFALGGLAAITDPWVGLFVLLSVVPAFALAAYIWHADVTMSEPLPLLVGTFLLGVLFAGFAAIFNSYTQPLFSWIPLVGSALFFYIVVGPVEETVKLLAVRLYAFRSDRFDAVIDGAVYGAMAGLGFATIENAIYISQEVLNASGTDPLLQAGQTAVFRLFAGPGHVIYSAFAGYYLGLAKFNRENAGPIVVKGLLIAAAIHATYNTLVGFVPALASLVYPSVTPAMAYIVFVFIYDGFFGYLLYRKIDRYRDLYERTDRHESVTFGVGDSSQVAETGRMGEKRGMRDAAQLDDTERFGDDERLANSGSEVAEVGDAENDDSERDSEVDDSDETDSLWDDDPFGYDSK</sequence>
<feature type="transmembrane region" description="Helical" evidence="2">
    <location>
        <begin position="130"/>
        <end position="150"/>
    </location>
</feature>
<dbReference type="AlphaFoldDB" id="A0AAV3UM40"/>
<organism evidence="3 4">
    <name type="scientific">Haladaptatus pallidirubidus</name>
    <dbReference type="NCBI Taxonomy" id="1008152"/>
    <lineage>
        <taxon>Archaea</taxon>
        <taxon>Methanobacteriati</taxon>
        <taxon>Methanobacteriota</taxon>
        <taxon>Stenosarchaea group</taxon>
        <taxon>Halobacteria</taxon>
        <taxon>Halobacteriales</taxon>
        <taxon>Haladaptataceae</taxon>
        <taxon>Haladaptatus</taxon>
    </lineage>
</organism>
<keyword evidence="2" id="KW-0812">Transmembrane</keyword>
<dbReference type="GO" id="GO:0008237">
    <property type="term" value="F:metallopeptidase activity"/>
    <property type="evidence" value="ECO:0007669"/>
    <property type="project" value="UniProtKB-KW"/>
</dbReference>
<dbReference type="InterPro" id="IPR026898">
    <property type="entry name" value="PrsW"/>
</dbReference>
<keyword evidence="2" id="KW-0472">Membrane</keyword>
<dbReference type="EMBL" id="BAABKX010000015">
    <property type="protein sequence ID" value="GAA5058133.1"/>
    <property type="molecule type" value="Genomic_DNA"/>
</dbReference>
<feature type="compositionally biased region" description="Acidic residues" evidence="1">
    <location>
        <begin position="372"/>
        <end position="407"/>
    </location>
</feature>
<evidence type="ECO:0000313" key="4">
    <source>
        <dbReference type="Proteomes" id="UP001501729"/>
    </source>
</evidence>
<accession>A0AAV3UM40</accession>
<feature type="transmembrane region" description="Helical" evidence="2">
    <location>
        <begin position="215"/>
        <end position="237"/>
    </location>
</feature>